<dbReference type="EMBL" id="SNRW01011101">
    <property type="protein sequence ID" value="KAA6375624.1"/>
    <property type="molecule type" value="Genomic_DNA"/>
</dbReference>
<dbReference type="Proteomes" id="UP000324800">
    <property type="component" value="Unassembled WGS sequence"/>
</dbReference>
<organism evidence="1 2">
    <name type="scientific">Streblomastix strix</name>
    <dbReference type="NCBI Taxonomy" id="222440"/>
    <lineage>
        <taxon>Eukaryota</taxon>
        <taxon>Metamonada</taxon>
        <taxon>Preaxostyla</taxon>
        <taxon>Oxymonadida</taxon>
        <taxon>Streblomastigidae</taxon>
        <taxon>Streblomastix</taxon>
    </lineage>
</organism>
<protein>
    <submittedName>
        <fullName evidence="1">Uncharacterized protein</fullName>
    </submittedName>
</protein>
<evidence type="ECO:0000313" key="2">
    <source>
        <dbReference type="Proteomes" id="UP000324800"/>
    </source>
</evidence>
<feature type="non-terminal residue" evidence="1">
    <location>
        <position position="1"/>
    </location>
</feature>
<name>A0A5J4UZG5_9EUKA</name>
<sequence length="41" mass="4805">TGSLAQKFVSDYGHLFIEIQLQLQYDQCTYKHPIYRVAVVM</sequence>
<proteinExistence type="predicted"/>
<accession>A0A5J4UZG5</accession>
<evidence type="ECO:0000313" key="1">
    <source>
        <dbReference type="EMBL" id="KAA6375624.1"/>
    </source>
</evidence>
<dbReference type="AlphaFoldDB" id="A0A5J4UZG5"/>
<reference evidence="1 2" key="1">
    <citation type="submission" date="2019-03" db="EMBL/GenBank/DDBJ databases">
        <title>Single cell metagenomics reveals metabolic interactions within the superorganism composed of flagellate Streblomastix strix and complex community of Bacteroidetes bacteria on its surface.</title>
        <authorList>
            <person name="Treitli S.C."/>
            <person name="Kolisko M."/>
            <person name="Husnik F."/>
            <person name="Keeling P."/>
            <person name="Hampl V."/>
        </authorList>
    </citation>
    <scope>NUCLEOTIDE SEQUENCE [LARGE SCALE GENOMIC DNA]</scope>
    <source>
        <strain evidence="1">ST1C</strain>
    </source>
</reference>
<gene>
    <name evidence="1" type="ORF">EZS28_028849</name>
</gene>
<comment type="caution">
    <text evidence="1">The sequence shown here is derived from an EMBL/GenBank/DDBJ whole genome shotgun (WGS) entry which is preliminary data.</text>
</comment>